<dbReference type="SUPFAM" id="SSF54001">
    <property type="entry name" value="Cysteine proteinases"/>
    <property type="match status" value="1"/>
</dbReference>
<gene>
    <name evidence="6" type="ORF">SteCoe_36208</name>
</gene>
<proteinExistence type="inferred from homology"/>
<dbReference type="OrthoDB" id="323564at2759"/>
<reference evidence="6 7" key="1">
    <citation type="submission" date="2016-11" db="EMBL/GenBank/DDBJ databases">
        <title>The macronuclear genome of Stentor coeruleus: a giant cell with tiny introns.</title>
        <authorList>
            <person name="Slabodnick M."/>
            <person name="Ruby J.G."/>
            <person name="Reiff S.B."/>
            <person name="Swart E.C."/>
            <person name="Gosai S."/>
            <person name="Prabakaran S."/>
            <person name="Witkowska E."/>
            <person name="Larue G.E."/>
            <person name="Fisher S."/>
            <person name="Freeman R.M."/>
            <person name="Gunawardena J."/>
            <person name="Chu W."/>
            <person name="Stover N.A."/>
            <person name="Gregory B.D."/>
            <person name="Nowacki M."/>
            <person name="Derisi J."/>
            <person name="Roy S.W."/>
            <person name="Marshall W.F."/>
            <person name="Sood P."/>
        </authorList>
    </citation>
    <scope>NUCLEOTIDE SEQUENCE [LARGE SCALE GENOMIC DNA]</scope>
    <source>
        <strain evidence="6">WM001</strain>
    </source>
</reference>
<dbReference type="Proteomes" id="UP000187209">
    <property type="component" value="Unassembled WGS sequence"/>
</dbReference>
<protein>
    <recommendedName>
        <fullName evidence="5">Ubiquitin-like protease family profile domain-containing protein</fullName>
    </recommendedName>
</protein>
<dbReference type="InterPro" id="IPR038765">
    <property type="entry name" value="Papain-like_cys_pep_sf"/>
</dbReference>
<evidence type="ECO:0000313" key="6">
    <source>
        <dbReference type="EMBL" id="OMJ66813.1"/>
    </source>
</evidence>
<evidence type="ECO:0000259" key="5">
    <source>
        <dbReference type="Pfam" id="PF02902"/>
    </source>
</evidence>
<evidence type="ECO:0000256" key="1">
    <source>
        <dbReference type="ARBA" id="ARBA00005234"/>
    </source>
</evidence>
<dbReference type="Pfam" id="PF02902">
    <property type="entry name" value="Peptidase_C48"/>
    <property type="match status" value="1"/>
</dbReference>
<keyword evidence="2" id="KW-0645">Protease</keyword>
<comment type="caution">
    <text evidence="6">The sequence shown here is derived from an EMBL/GenBank/DDBJ whole genome shotgun (WGS) entry which is preliminary data.</text>
</comment>
<dbReference type="GO" id="GO:0006508">
    <property type="term" value="P:proteolysis"/>
    <property type="evidence" value="ECO:0007669"/>
    <property type="project" value="UniProtKB-KW"/>
</dbReference>
<evidence type="ECO:0000256" key="2">
    <source>
        <dbReference type="ARBA" id="ARBA00022670"/>
    </source>
</evidence>
<feature type="domain" description="Ubiquitin-like protease family profile" evidence="5">
    <location>
        <begin position="157"/>
        <end position="302"/>
    </location>
</feature>
<accession>A0A1R2AQJ5</accession>
<comment type="similarity">
    <text evidence="1">Belongs to the peptidase C48 family.</text>
</comment>
<dbReference type="GO" id="GO:0008234">
    <property type="term" value="F:cysteine-type peptidase activity"/>
    <property type="evidence" value="ECO:0007669"/>
    <property type="project" value="InterPro"/>
</dbReference>
<organism evidence="6 7">
    <name type="scientific">Stentor coeruleus</name>
    <dbReference type="NCBI Taxonomy" id="5963"/>
    <lineage>
        <taxon>Eukaryota</taxon>
        <taxon>Sar</taxon>
        <taxon>Alveolata</taxon>
        <taxon>Ciliophora</taxon>
        <taxon>Postciliodesmatophora</taxon>
        <taxon>Heterotrichea</taxon>
        <taxon>Heterotrichida</taxon>
        <taxon>Stentoridae</taxon>
        <taxon>Stentor</taxon>
    </lineage>
</organism>
<name>A0A1R2AQJ5_9CILI</name>
<evidence type="ECO:0000313" key="7">
    <source>
        <dbReference type="Proteomes" id="UP000187209"/>
    </source>
</evidence>
<evidence type="ECO:0000256" key="3">
    <source>
        <dbReference type="ARBA" id="ARBA00022801"/>
    </source>
</evidence>
<dbReference type="InterPro" id="IPR003653">
    <property type="entry name" value="Peptidase_C48_C"/>
</dbReference>
<sequence>MRRQYRESPGVPSSKGSDTSSAIERIKSGRNIKNACLPEFLRSSGPPTKSISLYTAPERARSPVSLFDRARSTSPEYDQKMMAWCTCMRDNSTRDKHVDCLSLYYPFISSIFDPTKDSSDILMRVRQRDLYREDLKSFASGEPLTRSIIDSCLSVIKQLNHDFLMKDEANDKVIIASTELSQRIFNNTKQINFHASTYVMKYDYILFPIFVGYWTMLSVNIREGYMTYYDPLKNFKFLEDILVSAFKYLKDEMWFFETKLIDETRWRNFTYQKLNESYKFDESDSSVYIIKHIKRIALAERDDVLPSTMNSNRHELLQMLIKYGIAERN</sequence>
<keyword evidence="3" id="KW-0378">Hydrolase</keyword>
<dbReference type="EMBL" id="MPUH01001626">
    <property type="protein sequence ID" value="OMJ66813.1"/>
    <property type="molecule type" value="Genomic_DNA"/>
</dbReference>
<dbReference type="Gene3D" id="3.40.395.10">
    <property type="entry name" value="Adenoviral Proteinase, Chain A"/>
    <property type="match status" value="1"/>
</dbReference>
<keyword evidence="7" id="KW-1185">Reference proteome</keyword>
<feature type="region of interest" description="Disordered" evidence="4">
    <location>
        <begin position="1"/>
        <end position="24"/>
    </location>
</feature>
<dbReference type="AlphaFoldDB" id="A0A1R2AQJ5"/>
<evidence type="ECO:0000256" key="4">
    <source>
        <dbReference type="SAM" id="MobiDB-lite"/>
    </source>
</evidence>